<evidence type="ECO:0000256" key="5">
    <source>
        <dbReference type="ARBA" id="ARBA00022679"/>
    </source>
</evidence>
<dbReference type="EC" id="2.4.1.-" evidence="9"/>
<dbReference type="CAZy" id="GT4">
    <property type="family name" value="Glycosyltransferase Family 4"/>
</dbReference>
<protein>
    <submittedName>
        <fullName evidence="9">Trehalose phosphorylase, putative</fullName>
        <ecNumber evidence="9">2.4.1.-</ecNumber>
    </submittedName>
</protein>
<comment type="similarity">
    <text evidence="1">Belongs to the glycosyltransferase group 1 family. Glycosyltransferase 4 subfamily.</text>
</comment>
<dbReference type="Pfam" id="PF21269">
    <property type="entry name" value="TreT_GT1"/>
    <property type="match status" value="1"/>
</dbReference>
<dbReference type="eggNOG" id="COG0438">
    <property type="taxonomic scope" value="Bacteria"/>
</dbReference>
<name>B5Y6D0_COPPD</name>
<dbReference type="InterPro" id="IPR052078">
    <property type="entry name" value="Trehalose_Metab_GTase"/>
</dbReference>
<keyword evidence="4 9" id="KW-0328">Glycosyltransferase</keyword>
<feature type="domain" description="Trehalose synthase N-terminal" evidence="8">
    <location>
        <begin position="33"/>
        <end position="175"/>
    </location>
</feature>
<evidence type="ECO:0000256" key="2">
    <source>
        <dbReference type="ARBA" id="ARBA00011738"/>
    </source>
</evidence>
<evidence type="ECO:0000313" key="10">
    <source>
        <dbReference type="Proteomes" id="UP000001732"/>
    </source>
</evidence>
<dbReference type="SUPFAM" id="SSF53756">
    <property type="entry name" value="UDP-Glycosyltransferase/glycogen phosphorylase"/>
    <property type="match status" value="1"/>
</dbReference>
<evidence type="ECO:0000259" key="7">
    <source>
        <dbReference type="Pfam" id="PF00534"/>
    </source>
</evidence>
<dbReference type="Proteomes" id="UP000001732">
    <property type="component" value="Chromosome"/>
</dbReference>
<dbReference type="PANTHER" id="PTHR47779:SF1">
    <property type="entry name" value="SYNTHASE (CCG-9), PUTATIVE (AFU_ORTHOLOGUE AFUA_3G12100)-RELATED"/>
    <property type="match status" value="1"/>
</dbReference>
<sequence>MSRIREYAPIVGEEVIDQLFKIAEKLEGKRIININSTAVGGGVAEILSRMIPLLNELGVDATWEVIKGTDEFFNITKTMHNALHGVNVSVTEEQLEYFLEINRQNAKNINLDGDVMFVHDPQPIALVEKRSQFNNKWLWRCHIDVSRPQEWAWNFLKPYVEKYDAAVFSAPAFAQQLPIDQFFISPSIDPLSDKNKDLSKEEIRAVFDKFGIDMNRPTITQVSRFDYLKDPVGVIEAYKHVKKHVDCQLVLAGGTATDDPESEKVLAEVREKAGSDPDIFILLLPPNSDFEINALQRGSTVILQKSIKEGFGLTVTEGLWKARPVVASAVGGITLQIKHKESGILTHTIEGTAYWIKQLIQNPEYANYLGKNGKEYVRNNFLITRHMKEYMLAFLSLFSSGESTVML</sequence>
<dbReference type="PANTHER" id="PTHR47779">
    <property type="entry name" value="SYNTHASE (CCG-9), PUTATIVE (AFU_ORTHOLOGUE AFUA_3G12100)-RELATED"/>
    <property type="match status" value="1"/>
</dbReference>
<dbReference type="RefSeq" id="WP_012544180.1">
    <property type="nucleotide sequence ID" value="NC_011295.1"/>
</dbReference>
<reference evidence="9 10" key="2">
    <citation type="journal article" date="2014" name="Genome Announc.">
        <title>Complete Genome Sequence of Coprothermobacter proteolyticus DSM 5265.</title>
        <authorList>
            <person name="Alexiev A."/>
            <person name="Coil D.A."/>
            <person name="Badger J.H."/>
            <person name="Enticknap J."/>
            <person name="Ward N."/>
            <person name="Robb F.T."/>
            <person name="Eisen J.A."/>
        </authorList>
    </citation>
    <scope>NUCLEOTIDE SEQUENCE [LARGE SCALE GENOMIC DNA]</scope>
    <source>
        <strain evidence="10">ATCC 35245 / DSM 5265 / OCM 4 / BT</strain>
    </source>
</reference>
<dbReference type="EMBL" id="CP001145">
    <property type="protein sequence ID" value="ACI17528.1"/>
    <property type="molecule type" value="Genomic_DNA"/>
</dbReference>
<proteinExistence type="inferred from homology"/>
<dbReference type="AlphaFoldDB" id="B5Y6D0"/>
<dbReference type="Pfam" id="PF00534">
    <property type="entry name" value="Glycos_transf_1"/>
    <property type="match status" value="1"/>
</dbReference>
<evidence type="ECO:0000313" key="9">
    <source>
        <dbReference type="EMBL" id="ACI17528.1"/>
    </source>
</evidence>
<organism evidence="9 10">
    <name type="scientific">Coprothermobacter proteolyticus (strain ATCC 35245 / DSM 5265 / OCM 4 / BT)</name>
    <dbReference type="NCBI Taxonomy" id="309798"/>
    <lineage>
        <taxon>Bacteria</taxon>
        <taxon>Pseudomonadati</taxon>
        <taxon>Coprothermobacterota</taxon>
        <taxon>Coprothermobacteria</taxon>
        <taxon>Coprothermobacterales</taxon>
        <taxon>Coprothermobacteraceae</taxon>
        <taxon>Coprothermobacter</taxon>
    </lineage>
</organism>
<reference evidence="10" key="1">
    <citation type="submission" date="2008-08" db="EMBL/GenBank/DDBJ databases">
        <title>The complete genome sequence of Coprothermobacter proteolyticus strain ATCC 5245 / DSM 5265 / BT.</title>
        <authorList>
            <person name="Dodson R.J."/>
            <person name="Durkin A.S."/>
            <person name="Wu M."/>
            <person name="Eisen J."/>
            <person name="Sutton G."/>
        </authorList>
    </citation>
    <scope>NUCLEOTIDE SEQUENCE [LARGE SCALE GENOMIC DNA]</scope>
    <source>
        <strain evidence="10">ATCC 35245 / DSM 5265 / OCM 4 / BT</strain>
    </source>
</reference>
<dbReference type="GO" id="GO:0006006">
    <property type="term" value="P:glucose metabolic process"/>
    <property type="evidence" value="ECO:0007669"/>
    <property type="project" value="UniProtKB-KW"/>
</dbReference>
<dbReference type="GO" id="GO:0016757">
    <property type="term" value="F:glycosyltransferase activity"/>
    <property type="evidence" value="ECO:0007669"/>
    <property type="project" value="UniProtKB-KW"/>
</dbReference>
<evidence type="ECO:0000259" key="8">
    <source>
        <dbReference type="Pfam" id="PF21269"/>
    </source>
</evidence>
<feature type="domain" description="Glycosyl transferase family 1" evidence="7">
    <location>
        <begin position="206"/>
        <end position="375"/>
    </location>
</feature>
<dbReference type="KEGG" id="cpo:COPRO5265_1552"/>
<evidence type="ECO:0000256" key="4">
    <source>
        <dbReference type="ARBA" id="ARBA00022676"/>
    </source>
</evidence>
<dbReference type="Gene3D" id="3.40.50.2000">
    <property type="entry name" value="Glycogen Phosphorylase B"/>
    <property type="match status" value="2"/>
</dbReference>
<dbReference type="InterPro" id="IPR049438">
    <property type="entry name" value="TreT_GT1"/>
</dbReference>
<keyword evidence="3" id="KW-0313">Glucose metabolism</keyword>
<dbReference type="OrthoDB" id="9790710at2"/>
<evidence type="ECO:0000256" key="3">
    <source>
        <dbReference type="ARBA" id="ARBA00022526"/>
    </source>
</evidence>
<comment type="subunit">
    <text evidence="2">Homodimer.</text>
</comment>
<dbReference type="InterPro" id="IPR001296">
    <property type="entry name" value="Glyco_trans_1"/>
</dbReference>
<dbReference type="STRING" id="309798.COPRO5265_1552"/>
<keyword evidence="10" id="KW-1185">Reference proteome</keyword>
<evidence type="ECO:0000256" key="1">
    <source>
        <dbReference type="ARBA" id="ARBA00009481"/>
    </source>
</evidence>
<gene>
    <name evidence="9" type="ordered locus">COPRO5265_1552</name>
</gene>
<dbReference type="HOGENOM" id="CLU_045353_0_0_9"/>
<evidence type="ECO:0000256" key="6">
    <source>
        <dbReference type="ARBA" id="ARBA00023277"/>
    </source>
</evidence>
<accession>B5Y6D0</accession>
<keyword evidence="5 9" id="KW-0808">Transferase</keyword>
<keyword evidence="6" id="KW-0119">Carbohydrate metabolism</keyword>